<organism evidence="3 4">
    <name type="scientific">Brevundimonas subvibrioides</name>
    <dbReference type="NCBI Taxonomy" id="74313"/>
    <lineage>
        <taxon>Bacteria</taxon>
        <taxon>Pseudomonadati</taxon>
        <taxon>Pseudomonadota</taxon>
        <taxon>Alphaproteobacteria</taxon>
        <taxon>Caulobacterales</taxon>
        <taxon>Caulobacteraceae</taxon>
        <taxon>Brevundimonas</taxon>
    </lineage>
</organism>
<evidence type="ECO:0000313" key="3">
    <source>
        <dbReference type="EMBL" id="OYX33012.1"/>
    </source>
</evidence>
<evidence type="ECO:0000259" key="2">
    <source>
        <dbReference type="Pfam" id="PF08327"/>
    </source>
</evidence>
<dbReference type="InterPro" id="IPR023393">
    <property type="entry name" value="START-like_dom_sf"/>
</dbReference>
<proteinExistence type="inferred from homology"/>
<dbReference type="Gene3D" id="3.30.530.20">
    <property type="match status" value="1"/>
</dbReference>
<dbReference type="EMBL" id="NCEB01000019">
    <property type="protein sequence ID" value="OYX33012.1"/>
    <property type="molecule type" value="Genomic_DNA"/>
</dbReference>
<gene>
    <name evidence="3" type="ORF">B7Z01_10290</name>
</gene>
<reference evidence="3 4" key="1">
    <citation type="submission" date="2017-03" db="EMBL/GenBank/DDBJ databases">
        <title>Lifting the veil on microbial sulfur biogeochemistry in mining wastewaters.</title>
        <authorList>
            <person name="Kantor R.S."/>
            <person name="Colenbrander Nelson T."/>
            <person name="Marshall S."/>
            <person name="Bennett D."/>
            <person name="Apte S."/>
            <person name="Camacho D."/>
            <person name="Thomas B.C."/>
            <person name="Warren L.A."/>
            <person name="Banfield J.F."/>
        </authorList>
    </citation>
    <scope>NUCLEOTIDE SEQUENCE [LARGE SCALE GENOMIC DNA]</scope>
    <source>
        <strain evidence="3">32-69-9</strain>
    </source>
</reference>
<dbReference type="CDD" id="cd07814">
    <property type="entry name" value="SRPBCC_CalC_Aha1-like"/>
    <property type="match status" value="1"/>
</dbReference>
<accession>A0A258FMM5</accession>
<dbReference type="SUPFAM" id="SSF55961">
    <property type="entry name" value="Bet v1-like"/>
    <property type="match status" value="1"/>
</dbReference>
<dbReference type="InterPro" id="IPR013538">
    <property type="entry name" value="ASHA1/2-like_C"/>
</dbReference>
<sequence>MSLVETALPALPPLLPRRLDLTRTFAAPRALVWMAWTRPDMRVNWLGPVDWPMVEGFNDLRVGGEWRAGLRSVETGEDLWQGGHYREIVEPERLVFSFRWDESHEDGPPADTLVTVVLHETDDGRTRMDFTHEGLKSERSLTGHEYGWNSTLDRLEAWLAANPD</sequence>
<protein>
    <submittedName>
        <fullName evidence="3">ATPase</fullName>
    </submittedName>
</protein>
<comment type="caution">
    <text evidence="3">The sequence shown here is derived from an EMBL/GenBank/DDBJ whole genome shotgun (WGS) entry which is preliminary data.</text>
</comment>
<feature type="domain" description="Activator of Hsp90 ATPase homologue 1/2-like C-terminal" evidence="2">
    <location>
        <begin position="27"/>
        <end position="159"/>
    </location>
</feature>
<dbReference type="Proteomes" id="UP000215595">
    <property type="component" value="Unassembled WGS sequence"/>
</dbReference>
<comment type="similarity">
    <text evidence="1">Belongs to the AHA1 family.</text>
</comment>
<dbReference type="Pfam" id="PF08327">
    <property type="entry name" value="AHSA1"/>
    <property type="match status" value="1"/>
</dbReference>
<evidence type="ECO:0000256" key="1">
    <source>
        <dbReference type="ARBA" id="ARBA00006817"/>
    </source>
</evidence>
<name>A0A258FMM5_9CAUL</name>
<dbReference type="AlphaFoldDB" id="A0A258FMM5"/>
<evidence type="ECO:0000313" key="4">
    <source>
        <dbReference type="Proteomes" id="UP000215595"/>
    </source>
</evidence>